<feature type="transmembrane region" description="Helical" evidence="8">
    <location>
        <begin position="61"/>
        <end position="80"/>
    </location>
</feature>
<keyword evidence="6 8" id="KW-0472">Membrane</keyword>
<keyword evidence="3" id="KW-1003">Cell membrane</keyword>
<comment type="caution">
    <text evidence="9">The sequence shown here is derived from an EMBL/GenBank/DDBJ whole genome shotgun (WGS) entry which is preliminary data.</text>
</comment>
<dbReference type="Proteomes" id="UP000617634">
    <property type="component" value="Unassembled WGS sequence"/>
</dbReference>
<evidence type="ECO:0000256" key="8">
    <source>
        <dbReference type="SAM" id="Phobius"/>
    </source>
</evidence>
<feature type="transmembrane region" description="Helical" evidence="8">
    <location>
        <begin position="401"/>
        <end position="418"/>
    </location>
</feature>
<keyword evidence="4 8" id="KW-0812">Transmembrane</keyword>
<feature type="transmembrane region" description="Helical" evidence="8">
    <location>
        <begin position="374"/>
        <end position="395"/>
    </location>
</feature>
<protein>
    <submittedName>
        <fullName evidence="9">Oligosaccharide flippase family protein</fullName>
    </submittedName>
</protein>
<dbReference type="InterPro" id="IPR050833">
    <property type="entry name" value="Poly_Biosynth_Transport"/>
</dbReference>
<feature type="transmembrane region" description="Helical" evidence="8">
    <location>
        <begin position="307"/>
        <end position="325"/>
    </location>
</feature>
<feature type="transmembrane region" description="Helical" evidence="8">
    <location>
        <begin position="227"/>
        <end position="247"/>
    </location>
</feature>
<feature type="transmembrane region" description="Helical" evidence="8">
    <location>
        <begin position="100"/>
        <end position="119"/>
    </location>
</feature>
<feature type="transmembrane region" description="Helical" evidence="8">
    <location>
        <begin position="430"/>
        <end position="455"/>
    </location>
</feature>
<name>A0A931HEF0_9SPHN</name>
<evidence type="ECO:0000256" key="3">
    <source>
        <dbReference type="ARBA" id="ARBA00022475"/>
    </source>
</evidence>
<feature type="transmembrane region" description="Helical" evidence="8">
    <location>
        <begin position="131"/>
        <end position="155"/>
    </location>
</feature>
<dbReference type="PANTHER" id="PTHR30250:SF10">
    <property type="entry name" value="LIPOPOLYSACCHARIDE BIOSYNTHESIS PROTEIN WZXC"/>
    <property type="match status" value="1"/>
</dbReference>
<evidence type="ECO:0000256" key="1">
    <source>
        <dbReference type="ARBA" id="ARBA00004651"/>
    </source>
</evidence>
<evidence type="ECO:0000256" key="7">
    <source>
        <dbReference type="SAM" id="MobiDB-lite"/>
    </source>
</evidence>
<dbReference type="PANTHER" id="PTHR30250">
    <property type="entry name" value="PST FAMILY PREDICTED COLANIC ACID TRANSPORTER"/>
    <property type="match status" value="1"/>
</dbReference>
<feature type="transmembrane region" description="Helical" evidence="8">
    <location>
        <begin position="461"/>
        <end position="483"/>
    </location>
</feature>
<reference evidence="9" key="1">
    <citation type="submission" date="2020-11" db="EMBL/GenBank/DDBJ databases">
        <title>Novosphingobium aureum sp. nov., a marine bacterium isolated from sediment of a salt flat.</title>
        <authorList>
            <person name="Yoo Y."/>
            <person name="Kim J.-J."/>
        </authorList>
    </citation>
    <scope>NUCLEOTIDE SEQUENCE</scope>
    <source>
        <strain evidence="9">YJ-S2-02</strain>
    </source>
</reference>
<keyword evidence="10" id="KW-1185">Reference proteome</keyword>
<dbReference type="AlphaFoldDB" id="A0A931HEF0"/>
<evidence type="ECO:0000256" key="2">
    <source>
        <dbReference type="ARBA" id="ARBA00007430"/>
    </source>
</evidence>
<comment type="subcellular location">
    <subcellularLocation>
        <location evidence="1">Cell membrane</location>
        <topology evidence="1">Multi-pass membrane protein</topology>
    </subcellularLocation>
</comment>
<dbReference type="GO" id="GO:0005886">
    <property type="term" value="C:plasma membrane"/>
    <property type="evidence" value="ECO:0007669"/>
    <property type="project" value="UniProtKB-SubCell"/>
</dbReference>
<gene>
    <name evidence="9" type="ORF">I5E68_13270</name>
</gene>
<feature type="transmembrane region" description="Helical" evidence="8">
    <location>
        <begin position="267"/>
        <end position="287"/>
    </location>
</feature>
<dbReference type="Pfam" id="PF13440">
    <property type="entry name" value="Polysacc_synt_3"/>
    <property type="match status" value="1"/>
</dbReference>
<proteinExistence type="inferred from homology"/>
<evidence type="ECO:0000256" key="4">
    <source>
        <dbReference type="ARBA" id="ARBA00022692"/>
    </source>
</evidence>
<sequence>MNASTPSAPPTDASPAADSGRGSASVKSAALWAAASQYAQFALQFVTSVLISRFFLRPEEIGLFSVALAAAMILSIIQDFGLTRYLGRHASADEDTVRHCTTIGVLFSFALAGLIFALARPVADFYAQPRLFAILSLIAVSYLFNPWSIVPLALLSRRLDFRATFAVNGVGAVVNSGCALELAASGFSAESLAWAMIAQAVTRAVVAQALRPTAPTMRIRIERAREIVGFGSGSALLYLSGGIGMRTPDLIVGRLQGMSATGLYSRGVALAAQLHYLVAGAVSAIYYPTFARLNDEGKALGPYYERVVAAHGAIVWPAMALLAVLSEPVILLLYGPVWAGAAPLLALVAMSECFFVALPLHMDLPILLGRLKRLFWLNLVDTALSVGTLIAGAAISLEAAAGSRLVYGACWLCLYAVWMQRLVGFRWSGILRTYLSSALTALITILPALAAIHLWRSPQTLGLVPFALTALASGLAWLAGIWVSRHPARADLVGMTGHVLMPVRSRLFSRTA</sequence>
<comment type="similarity">
    <text evidence="2">Belongs to the polysaccharide synthase family.</text>
</comment>
<feature type="region of interest" description="Disordered" evidence="7">
    <location>
        <begin position="1"/>
        <end position="21"/>
    </location>
</feature>
<accession>A0A931HEF0</accession>
<evidence type="ECO:0000256" key="5">
    <source>
        <dbReference type="ARBA" id="ARBA00022989"/>
    </source>
</evidence>
<evidence type="ECO:0000313" key="9">
    <source>
        <dbReference type="EMBL" id="MBH0113913.1"/>
    </source>
</evidence>
<keyword evidence="5 8" id="KW-1133">Transmembrane helix</keyword>
<feature type="transmembrane region" description="Helical" evidence="8">
    <location>
        <begin position="337"/>
        <end position="362"/>
    </location>
</feature>
<evidence type="ECO:0000256" key="6">
    <source>
        <dbReference type="ARBA" id="ARBA00023136"/>
    </source>
</evidence>
<dbReference type="EMBL" id="JADZGI010000002">
    <property type="protein sequence ID" value="MBH0113913.1"/>
    <property type="molecule type" value="Genomic_DNA"/>
</dbReference>
<organism evidence="9 10">
    <name type="scientific">Novosphingobium aureum</name>
    <dbReference type="NCBI Taxonomy" id="2792964"/>
    <lineage>
        <taxon>Bacteria</taxon>
        <taxon>Pseudomonadati</taxon>
        <taxon>Pseudomonadota</taxon>
        <taxon>Alphaproteobacteria</taxon>
        <taxon>Sphingomonadales</taxon>
        <taxon>Sphingomonadaceae</taxon>
        <taxon>Novosphingobium</taxon>
    </lineage>
</organism>
<evidence type="ECO:0000313" key="10">
    <source>
        <dbReference type="Proteomes" id="UP000617634"/>
    </source>
</evidence>